<dbReference type="InterPro" id="IPR045058">
    <property type="entry name" value="GIMA/IAN/Toc"/>
</dbReference>
<feature type="region of interest" description="Disordered" evidence="4">
    <location>
        <begin position="1"/>
        <end position="23"/>
    </location>
</feature>
<evidence type="ECO:0000256" key="1">
    <source>
        <dbReference type="ARBA" id="ARBA00008535"/>
    </source>
</evidence>
<dbReference type="InterPro" id="IPR006703">
    <property type="entry name" value="G_AIG1"/>
</dbReference>
<evidence type="ECO:0000256" key="4">
    <source>
        <dbReference type="SAM" id="MobiDB-lite"/>
    </source>
</evidence>
<keyword evidence="7" id="KW-1185">Reference proteome</keyword>
<evidence type="ECO:0000256" key="2">
    <source>
        <dbReference type="ARBA" id="ARBA00022741"/>
    </source>
</evidence>
<dbReference type="Gene3D" id="3.40.50.300">
    <property type="entry name" value="P-loop containing nucleotide triphosphate hydrolases"/>
    <property type="match status" value="2"/>
</dbReference>
<dbReference type="PANTHER" id="PTHR10903:SF184">
    <property type="entry name" value="GTP-BINDING PROTEIN A"/>
    <property type="match status" value="1"/>
</dbReference>
<dbReference type="InterPro" id="IPR027417">
    <property type="entry name" value="P-loop_NTPase"/>
</dbReference>
<name>A0A8C3SGL8_CHESE</name>
<keyword evidence="3" id="KW-0342">GTP-binding</keyword>
<reference evidence="6" key="1">
    <citation type="submission" date="2025-08" db="UniProtKB">
        <authorList>
            <consortium name="Ensembl"/>
        </authorList>
    </citation>
    <scope>IDENTIFICATION</scope>
</reference>
<feature type="compositionally biased region" description="Basic and acidic residues" evidence="4">
    <location>
        <begin position="9"/>
        <end position="23"/>
    </location>
</feature>
<dbReference type="Pfam" id="PF04548">
    <property type="entry name" value="AIG1"/>
    <property type="match status" value="1"/>
</dbReference>
<sequence length="89" mass="9618">FELTCGPDAARRLPRNGDQHPGKPELKIILVGKTGAGKSATGNTILGQKCGNRYCAFNNKATGKEQAAQVEELMGLMETMVQENKDEIQ</sequence>
<dbReference type="PANTHER" id="PTHR10903">
    <property type="entry name" value="GTPASE, IMAP FAMILY MEMBER-RELATED"/>
    <property type="match status" value="1"/>
</dbReference>
<evidence type="ECO:0000259" key="5">
    <source>
        <dbReference type="Pfam" id="PF04548"/>
    </source>
</evidence>
<evidence type="ECO:0000256" key="3">
    <source>
        <dbReference type="ARBA" id="ARBA00023134"/>
    </source>
</evidence>
<comment type="similarity">
    <text evidence="1">Belongs to the TRAFAC class TrmE-Era-EngA-EngB-Septin-like GTPase superfamily. AIG1/Toc34/Toc159-like paraseptin GTPase family. IAN subfamily.</text>
</comment>
<protein>
    <recommendedName>
        <fullName evidence="5">AIG1-type G domain-containing protein</fullName>
    </recommendedName>
</protein>
<dbReference type="SUPFAM" id="SSF52540">
    <property type="entry name" value="P-loop containing nucleoside triphosphate hydrolases"/>
    <property type="match status" value="1"/>
</dbReference>
<keyword evidence="2" id="KW-0547">Nucleotide-binding</keyword>
<dbReference type="GO" id="GO:0005525">
    <property type="term" value="F:GTP binding"/>
    <property type="evidence" value="ECO:0007669"/>
    <property type="project" value="UniProtKB-KW"/>
</dbReference>
<dbReference type="Ensembl" id="ENSCSRT00000015201.1">
    <property type="protein sequence ID" value="ENSCSRP00000014581.1"/>
    <property type="gene ID" value="ENSCSRG00000010972.1"/>
</dbReference>
<accession>A0A8C3SGL8</accession>
<proteinExistence type="inferred from homology"/>
<feature type="domain" description="AIG1-type G" evidence="5">
    <location>
        <begin position="48"/>
        <end position="87"/>
    </location>
</feature>
<reference evidence="6" key="2">
    <citation type="submission" date="2025-09" db="UniProtKB">
        <authorList>
            <consortium name="Ensembl"/>
        </authorList>
    </citation>
    <scope>IDENTIFICATION</scope>
</reference>
<evidence type="ECO:0000313" key="6">
    <source>
        <dbReference type="Ensembl" id="ENSCSRP00000014581.1"/>
    </source>
</evidence>
<dbReference type="AlphaFoldDB" id="A0A8C3SGL8"/>
<dbReference type="Proteomes" id="UP000694403">
    <property type="component" value="Unplaced"/>
</dbReference>
<evidence type="ECO:0000313" key="7">
    <source>
        <dbReference type="Proteomes" id="UP000694403"/>
    </source>
</evidence>
<organism evidence="6 7">
    <name type="scientific">Chelydra serpentina</name>
    <name type="common">Snapping turtle</name>
    <name type="synonym">Testudo serpentina</name>
    <dbReference type="NCBI Taxonomy" id="8475"/>
    <lineage>
        <taxon>Eukaryota</taxon>
        <taxon>Metazoa</taxon>
        <taxon>Chordata</taxon>
        <taxon>Craniata</taxon>
        <taxon>Vertebrata</taxon>
        <taxon>Euteleostomi</taxon>
        <taxon>Archelosauria</taxon>
        <taxon>Testudinata</taxon>
        <taxon>Testudines</taxon>
        <taxon>Cryptodira</taxon>
        <taxon>Durocryptodira</taxon>
        <taxon>Americhelydia</taxon>
        <taxon>Chelydroidea</taxon>
        <taxon>Chelydridae</taxon>
        <taxon>Chelydra</taxon>
    </lineage>
</organism>